<reference evidence="4 5" key="1">
    <citation type="submission" date="2018-06" db="EMBL/GenBank/DDBJ databases">
        <authorList>
            <consortium name="Pathogen Informatics"/>
            <person name="Doyle S."/>
        </authorList>
    </citation>
    <scope>NUCLEOTIDE SEQUENCE [LARGE SCALE GENOMIC DNA]</scope>
    <source>
        <strain evidence="4 5">NCTC8738</strain>
    </source>
</reference>
<evidence type="ECO:0000313" key="4">
    <source>
        <dbReference type="EMBL" id="SQF41963.1"/>
    </source>
</evidence>
<dbReference type="Pfam" id="PF00239">
    <property type="entry name" value="Resolvase"/>
    <property type="match status" value="1"/>
</dbReference>
<dbReference type="Gene3D" id="3.40.50.1390">
    <property type="entry name" value="Resolvase, N-terminal catalytic domain"/>
    <property type="match status" value="1"/>
</dbReference>
<dbReference type="SUPFAM" id="SSF53041">
    <property type="entry name" value="Resolvase-like"/>
    <property type="match status" value="1"/>
</dbReference>
<feature type="domain" description="Recombinase" evidence="3">
    <location>
        <begin position="163"/>
        <end position="264"/>
    </location>
</feature>
<organism evidence="4 5">
    <name type="scientific">Streptococcus lutetiensis</name>
    <dbReference type="NCBI Taxonomy" id="150055"/>
    <lineage>
        <taxon>Bacteria</taxon>
        <taxon>Bacillati</taxon>
        <taxon>Bacillota</taxon>
        <taxon>Bacilli</taxon>
        <taxon>Lactobacillales</taxon>
        <taxon>Streptococcaceae</taxon>
        <taxon>Streptococcus</taxon>
    </lineage>
</organism>
<name>A0AB38G4M4_9STRE</name>
<dbReference type="GO" id="GO:0003677">
    <property type="term" value="F:DNA binding"/>
    <property type="evidence" value="ECO:0007669"/>
    <property type="project" value="InterPro"/>
</dbReference>
<feature type="coiled-coil region" evidence="1">
    <location>
        <begin position="369"/>
        <end position="417"/>
    </location>
</feature>
<dbReference type="InterPro" id="IPR050639">
    <property type="entry name" value="SSR_resolvase"/>
</dbReference>
<evidence type="ECO:0000313" key="5">
    <source>
        <dbReference type="Proteomes" id="UP000248954"/>
    </source>
</evidence>
<dbReference type="AlphaFoldDB" id="A0AB38G4M4"/>
<proteinExistence type="predicted"/>
<dbReference type="InterPro" id="IPR006119">
    <property type="entry name" value="Resolv_N"/>
</dbReference>
<evidence type="ECO:0000259" key="2">
    <source>
        <dbReference type="PROSITE" id="PS51736"/>
    </source>
</evidence>
<dbReference type="InterPro" id="IPR036162">
    <property type="entry name" value="Resolvase-like_N_sf"/>
</dbReference>
<dbReference type="PANTHER" id="PTHR30461:SF23">
    <property type="entry name" value="DNA RECOMBINASE-RELATED"/>
    <property type="match status" value="1"/>
</dbReference>
<dbReference type="GO" id="GO:0000150">
    <property type="term" value="F:DNA strand exchange activity"/>
    <property type="evidence" value="ECO:0007669"/>
    <property type="project" value="InterPro"/>
</dbReference>
<dbReference type="Pfam" id="PF07508">
    <property type="entry name" value="Recombinase"/>
    <property type="match status" value="1"/>
</dbReference>
<protein>
    <submittedName>
        <fullName evidence="4">Bacteriophage 370.1 integrase</fullName>
    </submittedName>
</protein>
<sequence length="472" mass="54487">MNTKRKVAIYSRVSTLHQAEEGYSIGQQIEALTKYCQAMGWVIYDNYSDGGFSGGKLERPAMQKMIQDAESGKFDTVVVYKLDRLSRNVRDTLYLVKDVFNANNVDFVSLQENIDTKSAMGNLFITLLSAIAEFEREQIKERMQLGVKGRAKSGKTTSWHTPPYGYIYNQETQMLNIEPFAAETVKNIFDKLNSGWSIMEITTFLRKNHPDNWRPTKVTRILSNISYTGKVKYKGEIFDGLHEPIISDETYTRAQQMLRERSEKATNTRAFQGKYLLSRIVKCGYCGAPLQIDSYRPKKDGTKTRTYSCPNRFTGRAKATIYNNGKFCEKSRRHKADDIEKYVLTEISKLQLNPKIIESLYKGKPEANLDTYYNQLKKVNDKLSKLNDLYINGLIDLDNLKEKSDKILKEKNSIEEIIAKNKNRPNNKPAFEKVIKMEDISTMTYEEQKKIVRMLVSRVEVTPDEIRLIFKL</sequence>
<keyword evidence="1" id="KW-0175">Coiled coil</keyword>
<gene>
    <name evidence="4" type="primary">hin</name>
    <name evidence="4" type="ORF">NCTC8738_00740</name>
</gene>
<evidence type="ECO:0000256" key="1">
    <source>
        <dbReference type="SAM" id="Coils"/>
    </source>
</evidence>
<accession>A0AB38G4M4</accession>
<dbReference type="EMBL" id="LS483348">
    <property type="protein sequence ID" value="SQF41963.1"/>
    <property type="molecule type" value="Genomic_DNA"/>
</dbReference>
<dbReference type="InterPro" id="IPR025827">
    <property type="entry name" value="Zn_ribbon_recom_dom"/>
</dbReference>
<evidence type="ECO:0000259" key="3">
    <source>
        <dbReference type="PROSITE" id="PS51737"/>
    </source>
</evidence>
<dbReference type="PROSITE" id="PS51736">
    <property type="entry name" value="RECOMBINASES_3"/>
    <property type="match status" value="1"/>
</dbReference>
<dbReference type="Pfam" id="PF13408">
    <property type="entry name" value="Zn_ribbon_recom"/>
    <property type="match status" value="1"/>
</dbReference>
<feature type="domain" description="Resolvase/invertase-type recombinase catalytic" evidence="2">
    <location>
        <begin position="6"/>
        <end position="154"/>
    </location>
</feature>
<dbReference type="Proteomes" id="UP000248954">
    <property type="component" value="Chromosome 1"/>
</dbReference>
<dbReference type="PROSITE" id="PS51737">
    <property type="entry name" value="RECOMBINASE_DNA_BIND"/>
    <property type="match status" value="1"/>
</dbReference>
<dbReference type="InterPro" id="IPR038109">
    <property type="entry name" value="DNA_bind_recomb_sf"/>
</dbReference>
<dbReference type="CDD" id="cd00338">
    <property type="entry name" value="Ser_Recombinase"/>
    <property type="match status" value="1"/>
</dbReference>
<dbReference type="Gene3D" id="3.90.1750.20">
    <property type="entry name" value="Putative Large Serine Recombinase, Chain B, Domain 2"/>
    <property type="match status" value="1"/>
</dbReference>
<dbReference type="RefSeq" id="WP_111698399.1">
    <property type="nucleotide sequence ID" value="NZ_CP066277.1"/>
</dbReference>
<dbReference type="SMART" id="SM00857">
    <property type="entry name" value="Resolvase"/>
    <property type="match status" value="1"/>
</dbReference>
<dbReference type="InterPro" id="IPR011109">
    <property type="entry name" value="DNA_bind_recombinase_dom"/>
</dbReference>
<dbReference type="PANTHER" id="PTHR30461">
    <property type="entry name" value="DNA-INVERTASE FROM LAMBDOID PROPHAGE"/>
    <property type="match status" value="1"/>
</dbReference>